<dbReference type="EMBL" id="CP002838">
    <property type="protein sequence ID" value="AEM39348.1"/>
    <property type="molecule type" value="Genomic_DNA"/>
</dbReference>
<feature type="domain" description="Ribbon-helix-helix protein CopG" evidence="1">
    <location>
        <begin position="49"/>
        <end position="83"/>
    </location>
</feature>
<evidence type="ECO:0000259" key="1">
    <source>
        <dbReference type="Pfam" id="PF01402"/>
    </source>
</evidence>
<dbReference type="eggNOG" id="arCOG01008">
    <property type="taxonomic scope" value="Archaea"/>
</dbReference>
<dbReference type="InterPro" id="IPR010985">
    <property type="entry name" value="Ribbon_hlx_hlx"/>
</dbReference>
<dbReference type="CDD" id="cd22231">
    <property type="entry name" value="RHH_NikR_HicB-like"/>
    <property type="match status" value="1"/>
</dbReference>
<evidence type="ECO:0000313" key="2">
    <source>
        <dbReference type="EMBL" id="AEM39348.1"/>
    </source>
</evidence>
<organism evidence="2 3">
    <name type="scientific">Pyrolobus fumarii (strain DSM 11204 / 1A)</name>
    <dbReference type="NCBI Taxonomy" id="694429"/>
    <lineage>
        <taxon>Archaea</taxon>
        <taxon>Thermoproteota</taxon>
        <taxon>Thermoprotei</taxon>
        <taxon>Desulfurococcales</taxon>
        <taxon>Pyrodictiaceae</taxon>
        <taxon>Pyrolobus</taxon>
    </lineage>
</organism>
<name>G0EHJ5_PYRF1</name>
<proteinExistence type="predicted"/>
<dbReference type="InParanoid" id="G0EHJ5"/>
<dbReference type="KEGG" id="pfm:Pyrfu_1490"/>
<dbReference type="GO" id="GO:0006355">
    <property type="term" value="P:regulation of DNA-templated transcription"/>
    <property type="evidence" value="ECO:0007669"/>
    <property type="project" value="InterPro"/>
</dbReference>
<dbReference type="AlphaFoldDB" id="G0EHJ5"/>
<dbReference type="SUPFAM" id="SSF47598">
    <property type="entry name" value="Ribbon-helix-helix"/>
    <property type="match status" value="1"/>
</dbReference>
<accession>G0EHJ5</accession>
<dbReference type="InterPro" id="IPR013321">
    <property type="entry name" value="Arc_rbn_hlx_hlx"/>
</dbReference>
<dbReference type="OrthoDB" id="25654at2157"/>
<reference evidence="2 3" key="1">
    <citation type="journal article" date="2011" name="Stand. Genomic Sci.">
        <title>Complete genome sequence of the hyperthermophilic chemolithoautotroph Pyrolobus fumarii type strain (1A).</title>
        <authorList>
            <person name="Anderson I."/>
            <person name="Goker M."/>
            <person name="Nolan M."/>
            <person name="Lucas S."/>
            <person name="Hammon N."/>
            <person name="Deshpande S."/>
            <person name="Cheng J.F."/>
            <person name="Tapia R."/>
            <person name="Han C."/>
            <person name="Goodwin L."/>
            <person name="Pitluck S."/>
            <person name="Huntemann M."/>
            <person name="Liolios K."/>
            <person name="Ivanova N."/>
            <person name="Pagani I."/>
            <person name="Mavromatis K."/>
            <person name="Ovchinikova G."/>
            <person name="Pati A."/>
            <person name="Chen A."/>
            <person name="Palaniappan K."/>
            <person name="Land M."/>
            <person name="Hauser L."/>
            <person name="Brambilla E.M."/>
            <person name="Huber H."/>
            <person name="Yasawong M."/>
            <person name="Rohde M."/>
            <person name="Spring S."/>
            <person name="Abt B."/>
            <person name="Sikorski J."/>
            <person name="Wirth R."/>
            <person name="Detter J.C."/>
            <person name="Woyke T."/>
            <person name="Bristow J."/>
            <person name="Eisen J.A."/>
            <person name="Markowitz V."/>
            <person name="Hugenholtz P."/>
            <person name="Kyrpides N.C."/>
            <person name="Klenk H.P."/>
            <person name="Lapidus A."/>
        </authorList>
    </citation>
    <scope>NUCLEOTIDE SEQUENCE [LARGE SCALE GENOMIC DNA]</scope>
    <source>
        <strain evidence="3">DSM 11204 / 1A</strain>
    </source>
</reference>
<dbReference type="STRING" id="694429.Pyrfu_1490"/>
<sequence>MAAYNAGEAFRKRDAESFTHDVTSSDAGMIMHPRSMPTVFELPAGGRKKVVSVKMESSLVEELDRVWQELGYTSRSQFIREAIVYYMVVARAVKDGNLCLCECNTTPNARRLEDVLAEKIAEYVTEEGIENDMF</sequence>
<dbReference type="GeneID" id="11138677"/>
<dbReference type="HOGENOM" id="CLU_1891512_0_0_2"/>
<dbReference type="Gene3D" id="1.10.1220.10">
    <property type="entry name" value="Met repressor-like"/>
    <property type="match status" value="1"/>
</dbReference>
<dbReference type="RefSeq" id="WP_014027025.1">
    <property type="nucleotide sequence ID" value="NC_015931.1"/>
</dbReference>
<dbReference type="Pfam" id="PF01402">
    <property type="entry name" value="RHH_1"/>
    <property type="match status" value="1"/>
</dbReference>
<gene>
    <name evidence="2" type="ordered locus">Pyrfu_1490</name>
</gene>
<dbReference type="InterPro" id="IPR002145">
    <property type="entry name" value="CopG"/>
</dbReference>
<keyword evidence="3" id="KW-1185">Reference proteome</keyword>
<protein>
    <recommendedName>
        <fullName evidence="1">Ribbon-helix-helix protein CopG domain-containing protein</fullName>
    </recommendedName>
</protein>
<evidence type="ECO:0000313" key="3">
    <source>
        <dbReference type="Proteomes" id="UP000001037"/>
    </source>
</evidence>
<dbReference type="Proteomes" id="UP000001037">
    <property type="component" value="Chromosome"/>
</dbReference>